<feature type="region of interest" description="Disordered" evidence="1">
    <location>
        <begin position="170"/>
        <end position="191"/>
    </location>
</feature>
<dbReference type="AlphaFoldDB" id="A0AAN8FWZ9"/>
<comment type="caution">
    <text evidence="2">The sequence shown here is derived from an EMBL/GenBank/DDBJ whole genome shotgun (WGS) entry which is preliminary data.</text>
</comment>
<dbReference type="EMBL" id="WIXE01017033">
    <property type="protein sequence ID" value="KAK5972098.1"/>
    <property type="molecule type" value="Genomic_DNA"/>
</dbReference>
<keyword evidence="3" id="KW-1185">Reference proteome</keyword>
<reference evidence="2 3" key="1">
    <citation type="submission" date="2019-10" db="EMBL/GenBank/DDBJ databases">
        <title>Assembly and Annotation for the nematode Trichostrongylus colubriformis.</title>
        <authorList>
            <person name="Martin J."/>
        </authorList>
    </citation>
    <scope>NUCLEOTIDE SEQUENCE [LARGE SCALE GENOMIC DNA]</scope>
    <source>
        <strain evidence="2">G859</strain>
        <tissue evidence="2">Whole worm</tissue>
    </source>
</reference>
<dbReference type="Proteomes" id="UP001331761">
    <property type="component" value="Unassembled WGS sequence"/>
</dbReference>
<evidence type="ECO:0000256" key="1">
    <source>
        <dbReference type="SAM" id="MobiDB-lite"/>
    </source>
</evidence>
<gene>
    <name evidence="2" type="ORF">GCK32_003598</name>
</gene>
<organism evidence="2 3">
    <name type="scientific">Trichostrongylus colubriformis</name>
    <name type="common">Black scour worm</name>
    <dbReference type="NCBI Taxonomy" id="6319"/>
    <lineage>
        <taxon>Eukaryota</taxon>
        <taxon>Metazoa</taxon>
        <taxon>Ecdysozoa</taxon>
        <taxon>Nematoda</taxon>
        <taxon>Chromadorea</taxon>
        <taxon>Rhabditida</taxon>
        <taxon>Rhabditina</taxon>
        <taxon>Rhabditomorpha</taxon>
        <taxon>Strongyloidea</taxon>
        <taxon>Trichostrongylidae</taxon>
        <taxon>Trichostrongylus</taxon>
    </lineage>
</organism>
<feature type="compositionally biased region" description="Basic and acidic residues" evidence="1">
    <location>
        <begin position="243"/>
        <end position="252"/>
    </location>
</feature>
<protein>
    <submittedName>
        <fullName evidence="2">Uncharacterized protein</fullName>
    </submittedName>
</protein>
<accession>A0AAN8FWZ9</accession>
<evidence type="ECO:0000313" key="3">
    <source>
        <dbReference type="Proteomes" id="UP001331761"/>
    </source>
</evidence>
<sequence>MSRTKIEELVQLEAEQRLDELRSIRNELAMMHCTIMEMRTRSITTEEMVSTLRAEVMDFKKADHAKCTVVLKDSSCGTEVPTTVDASTDNGITYTNASTSTEEPQMKHVSVAVEPAQVHVGIKTDEVETSDALVDMGITTSDVAVMVFPKIRNVEVSASPRMKNTSTNTVVKVSRHPSPAPRNETQGTLGKSTFASMTNLPCFTTSSCPNSEHELKKDKAVDDHASDDQPSRKRKATDGIVEQCKRSPDQEEQRVKILEKIKTFERFIAKTRKRKFGGQAYEDSLCNSGNRSPRRFGTRNTIRLNERNHYCNGWSASVDCLLASVVRREITYSLSTSLTLQIFLYSKPYSEESYVQSTIVVFLQIHMYCLL</sequence>
<feature type="compositionally biased region" description="Basic and acidic residues" evidence="1">
    <location>
        <begin position="211"/>
        <end position="231"/>
    </location>
</feature>
<feature type="region of interest" description="Disordered" evidence="1">
    <location>
        <begin position="206"/>
        <end position="252"/>
    </location>
</feature>
<name>A0AAN8FWZ9_TRICO</name>
<proteinExistence type="predicted"/>
<evidence type="ECO:0000313" key="2">
    <source>
        <dbReference type="EMBL" id="KAK5972098.1"/>
    </source>
</evidence>